<reference evidence="4" key="1">
    <citation type="submission" date="2020-04" db="EMBL/GenBank/DDBJ databases">
        <title>Deep metagenomics examines the oral microbiome during advanced dental caries in children, revealing novel taxa and co-occurrences with host molecules.</title>
        <authorList>
            <person name="Baker J.L."/>
            <person name="Morton J.T."/>
            <person name="Dinis M."/>
            <person name="Alvarez R."/>
            <person name="Tran N.C."/>
            <person name="Knight R."/>
            <person name="Edlund A."/>
        </authorList>
    </citation>
    <scope>NUCLEOTIDE SEQUENCE</scope>
    <source>
        <strain evidence="4">JCVI_32_bin.24</strain>
    </source>
</reference>
<dbReference type="GO" id="GO:0015679">
    <property type="term" value="P:plasma membrane copper ion transport"/>
    <property type="evidence" value="ECO:0007669"/>
    <property type="project" value="TreeGrafter"/>
</dbReference>
<dbReference type="InterPro" id="IPR051909">
    <property type="entry name" value="MFP_Cation_Efflux"/>
</dbReference>
<dbReference type="Proteomes" id="UP000718593">
    <property type="component" value="Unassembled WGS sequence"/>
</dbReference>
<evidence type="ECO:0000259" key="3">
    <source>
        <dbReference type="Pfam" id="PF25967"/>
    </source>
</evidence>
<dbReference type="GO" id="GO:0030313">
    <property type="term" value="C:cell envelope"/>
    <property type="evidence" value="ECO:0007669"/>
    <property type="project" value="TreeGrafter"/>
</dbReference>
<gene>
    <name evidence="4" type="ORF">HXL68_09150</name>
</gene>
<sequence>MKRTLLMMGLCSVALGPVFAHEGHDHGDEKPSFVVPGNQAQRLPDGTVFVPKSAQRGMAVLTRRVALESLPKSLELPGRVIMDPHLGGRVQAMIPGRIEPAGAHGLPAAGSKVKKGDVLAWVVPASGAIERANQAALLAELKASLGLAEKRLNRLRELADTVPKKDIDAAESEVASLQGRLGAVGGGLSGREALVAPVGGVLAASNAMVGQVVEPKELIFEVIDPDSLHIEATAFDPIPLDQIASATVAVGDQAVPLSYVGAPRRLREQALPLIFENHAAGAGLTLPLGQPVKVQVRLKSTVQGLPVPASALTRNTANQVVVWVKTAPERFTARVVRSEPLDGVRVLVTGGLQAGERVVVQGASLLAQIR</sequence>
<feature type="chain" id="PRO_5036875606" evidence="2">
    <location>
        <begin position="21"/>
        <end position="370"/>
    </location>
</feature>
<dbReference type="GO" id="GO:0060003">
    <property type="term" value="P:copper ion export"/>
    <property type="evidence" value="ECO:0007669"/>
    <property type="project" value="TreeGrafter"/>
</dbReference>
<organism evidence="4 5">
    <name type="scientific">Dechloromonas agitata</name>
    <dbReference type="NCBI Taxonomy" id="73030"/>
    <lineage>
        <taxon>Bacteria</taxon>
        <taxon>Pseudomonadati</taxon>
        <taxon>Pseudomonadota</taxon>
        <taxon>Betaproteobacteria</taxon>
        <taxon>Rhodocyclales</taxon>
        <taxon>Azonexaceae</taxon>
        <taxon>Dechloromonas</taxon>
    </lineage>
</organism>
<dbReference type="Gene3D" id="2.40.420.20">
    <property type="match status" value="1"/>
</dbReference>
<keyword evidence="1" id="KW-0813">Transport</keyword>
<dbReference type="AlphaFoldDB" id="A0A930FZI9"/>
<dbReference type="EMBL" id="JABZMI010000165">
    <property type="protein sequence ID" value="MBF1165196.1"/>
    <property type="molecule type" value="Genomic_DNA"/>
</dbReference>
<dbReference type="InterPro" id="IPR058627">
    <property type="entry name" value="MdtA-like_C"/>
</dbReference>
<feature type="signal peptide" evidence="2">
    <location>
        <begin position="1"/>
        <end position="20"/>
    </location>
</feature>
<name>A0A930FZI9_9RHOO</name>
<feature type="domain" description="Multidrug resistance protein MdtA-like C-terminal permuted SH3" evidence="3">
    <location>
        <begin position="307"/>
        <end position="363"/>
    </location>
</feature>
<accession>A0A930FZI9</accession>
<protein>
    <submittedName>
        <fullName evidence="4">HlyD family efflux transporter periplasmic adaptor subunit</fullName>
    </submittedName>
</protein>
<evidence type="ECO:0000313" key="5">
    <source>
        <dbReference type="Proteomes" id="UP000718593"/>
    </source>
</evidence>
<evidence type="ECO:0000256" key="2">
    <source>
        <dbReference type="SAM" id="SignalP"/>
    </source>
</evidence>
<dbReference type="PANTHER" id="PTHR30097">
    <property type="entry name" value="CATION EFFLUX SYSTEM PROTEIN CUSB"/>
    <property type="match status" value="1"/>
</dbReference>
<keyword evidence="2" id="KW-0732">Signal</keyword>
<dbReference type="PANTHER" id="PTHR30097:SF4">
    <property type="entry name" value="SLR6042 PROTEIN"/>
    <property type="match status" value="1"/>
</dbReference>
<comment type="caution">
    <text evidence="4">The sequence shown here is derived from an EMBL/GenBank/DDBJ whole genome shotgun (WGS) entry which is preliminary data.</text>
</comment>
<dbReference type="Gene3D" id="2.40.50.100">
    <property type="match status" value="1"/>
</dbReference>
<dbReference type="Gene3D" id="1.10.287.470">
    <property type="entry name" value="Helix hairpin bin"/>
    <property type="match status" value="1"/>
</dbReference>
<evidence type="ECO:0000256" key="1">
    <source>
        <dbReference type="ARBA" id="ARBA00022448"/>
    </source>
</evidence>
<proteinExistence type="predicted"/>
<dbReference type="Pfam" id="PF25967">
    <property type="entry name" value="RND-MFP_C"/>
    <property type="match status" value="1"/>
</dbReference>
<dbReference type="SUPFAM" id="SSF111369">
    <property type="entry name" value="HlyD-like secretion proteins"/>
    <property type="match status" value="1"/>
</dbReference>
<evidence type="ECO:0000313" key="4">
    <source>
        <dbReference type="EMBL" id="MBF1165196.1"/>
    </source>
</evidence>